<organism evidence="4 5">
    <name type="scientific">Gonium pectorale</name>
    <name type="common">Green alga</name>
    <dbReference type="NCBI Taxonomy" id="33097"/>
    <lineage>
        <taxon>Eukaryota</taxon>
        <taxon>Viridiplantae</taxon>
        <taxon>Chlorophyta</taxon>
        <taxon>core chlorophytes</taxon>
        <taxon>Chlorophyceae</taxon>
        <taxon>CS clade</taxon>
        <taxon>Chlamydomonadales</taxon>
        <taxon>Volvocaceae</taxon>
        <taxon>Gonium</taxon>
    </lineage>
</organism>
<comment type="caution">
    <text evidence="4">The sequence shown here is derived from an EMBL/GenBank/DDBJ whole genome shotgun (WGS) entry which is preliminary data.</text>
</comment>
<dbReference type="InterPro" id="IPR024616">
    <property type="entry name" value="Pherophorin"/>
</dbReference>
<protein>
    <recommendedName>
        <fullName evidence="3">Pherophorin domain-containing protein</fullName>
    </recommendedName>
</protein>
<evidence type="ECO:0000259" key="3">
    <source>
        <dbReference type="Pfam" id="PF12499"/>
    </source>
</evidence>
<feature type="compositionally biased region" description="Polar residues" evidence="1">
    <location>
        <begin position="59"/>
        <end position="69"/>
    </location>
</feature>
<dbReference type="Proteomes" id="UP000075714">
    <property type="component" value="Unassembled WGS sequence"/>
</dbReference>
<reference evidence="5" key="1">
    <citation type="journal article" date="2016" name="Nat. Commun.">
        <title>The Gonium pectorale genome demonstrates co-option of cell cycle regulation during the evolution of multicellularity.</title>
        <authorList>
            <person name="Hanschen E.R."/>
            <person name="Marriage T.N."/>
            <person name="Ferris P.J."/>
            <person name="Hamaji T."/>
            <person name="Toyoda A."/>
            <person name="Fujiyama A."/>
            <person name="Neme R."/>
            <person name="Noguchi H."/>
            <person name="Minakuchi Y."/>
            <person name="Suzuki M."/>
            <person name="Kawai-Toyooka H."/>
            <person name="Smith D.R."/>
            <person name="Sparks H."/>
            <person name="Anderson J."/>
            <person name="Bakaric R."/>
            <person name="Luria V."/>
            <person name="Karger A."/>
            <person name="Kirschner M.W."/>
            <person name="Durand P.M."/>
            <person name="Michod R.E."/>
            <person name="Nozaki H."/>
            <person name="Olson B.J."/>
        </authorList>
    </citation>
    <scope>NUCLEOTIDE SEQUENCE [LARGE SCALE GENOMIC DNA]</scope>
    <source>
        <strain evidence="5">NIES-2863</strain>
    </source>
</reference>
<dbReference type="AlphaFoldDB" id="A0A150GRX4"/>
<accession>A0A150GRX4</accession>
<dbReference type="STRING" id="33097.A0A150GRX4"/>
<feature type="domain" description="Pherophorin" evidence="3">
    <location>
        <begin position="76"/>
        <end position="217"/>
    </location>
</feature>
<sequence length="253" mass="26287">MLRVPRITLLLVLLVLSAGGRVRGDALAAGGEDPGGGDYVAPDALLEFGDYSDDRGPSDGNSVQERSSSFVSRSQFPYCRCGRGTNNNPYQLVLTKNVSLANGRSQFCFTLAPSQNCDALDPGQRPGMCCREVQRQLHKIHLEADPQCRGSIRGASVNNGSKAWLWEADTGPSAGLKLTGLALNSTQASATEVCFTLSPPCATINQLCHNEATCRACSARPAAKSAAAKSAAAESTAAKSAAAKSAAAQPSAA</sequence>
<dbReference type="Pfam" id="PF12499">
    <property type="entry name" value="DUF3707"/>
    <property type="match status" value="1"/>
</dbReference>
<evidence type="ECO:0000313" key="4">
    <source>
        <dbReference type="EMBL" id="KXZ52605.1"/>
    </source>
</evidence>
<gene>
    <name evidence="4" type="ORF">GPECTOR_9g650</name>
</gene>
<keyword evidence="5" id="KW-1185">Reference proteome</keyword>
<feature type="region of interest" description="Disordered" evidence="1">
    <location>
        <begin position="50"/>
        <end position="69"/>
    </location>
</feature>
<feature type="chain" id="PRO_5007562181" description="Pherophorin domain-containing protein" evidence="2">
    <location>
        <begin position="25"/>
        <end position="253"/>
    </location>
</feature>
<proteinExistence type="predicted"/>
<evidence type="ECO:0000256" key="2">
    <source>
        <dbReference type="SAM" id="SignalP"/>
    </source>
</evidence>
<evidence type="ECO:0000313" key="5">
    <source>
        <dbReference type="Proteomes" id="UP000075714"/>
    </source>
</evidence>
<evidence type="ECO:0000256" key="1">
    <source>
        <dbReference type="SAM" id="MobiDB-lite"/>
    </source>
</evidence>
<dbReference type="OrthoDB" id="545772at2759"/>
<dbReference type="EMBL" id="LSYV01000010">
    <property type="protein sequence ID" value="KXZ52605.1"/>
    <property type="molecule type" value="Genomic_DNA"/>
</dbReference>
<feature type="signal peptide" evidence="2">
    <location>
        <begin position="1"/>
        <end position="24"/>
    </location>
</feature>
<name>A0A150GRX4_GONPE</name>
<keyword evidence="2" id="KW-0732">Signal</keyword>